<dbReference type="EMBL" id="QUOU01000001">
    <property type="protein sequence ID" value="REL28344.1"/>
    <property type="molecule type" value="Genomic_DNA"/>
</dbReference>
<evidence type="ECO:0008006" key="4">
    <source>
        <dbReference type="Google" id="ProtNLM"/>
    </source>
</evidence>
<dbReference type="Proteomes" id="UP000256478">
    <property type="component" value="Unassembled WGS sequence"/>
</dbReference>
<proteinExistence type="predicted"/>
<evidence type="ECO:0000313" key="3">
    <source>
        <dbReference type="Proteomes" id="UP000256478"/>
    </source>
</evidence>
<sequence length="88" mass="9927">MNKTIDKTIDKTIGSLCLSLALLVASTSPVLAQPSKQAKCAKYKTKLENIQSKQRQPNSVKRSNKLKEQALNAFKKWRKCQQGKLKPR</sequence>
<reference evidence="2 3" key="1">
    <citation type="submission" date="2018-08" db="EMBL/GenBank/DDBJ databases">
        <title>Thalassotalea euphylliae genome.</title>
        <authorList>
            <person name="Summers S."/>
            <person name="Rice S.A."/>
            <person name="Freckelton M.L."/>
            <person name="Nedved B.T."/>
            <person name="Hadfield M.G."/>
        </authorList>
    </citation>
    <scope>NUCLEOTIDE SEQUENCE [LARGE SCALE GENOMIC DNA]</scope>
    <source>
        <strain evidence="2 3">H1</strain>
    </source>
</reference>
<organism evidence="2 3">
    <name type="scientific">Thalassotalea euphylliae</name>
    <dbReference type="NCBI Taxonomy" id="1655234"/>
    <lineage>
        <taxon>Bacteria</taxon>
        <taxon>Pseudomonadati</taxon>
        <taxon>Pseudomonadota</taxon>
        <taxon>Gammaproteobacteria</taxon>
        <taxon>Alteromonadales</taxon>
        <taxon>Colwelliaceae</taxon>
        <taxon>Thalassotalea</taxon>
    </lineage>
</organism>
<accession>A0A3E0TV67</accession>
<dbReference type="AlphaFoldDB" id="A0A3E0TV67"/>
<evidence type="ECO:0000313" key="2">
    <source>
        <dbReference type="EMBL" id="REL28344.1"/>
    </source>
</evidence>
<dbReference type="OrthoDB" id="9935542at2"/>
<feature type="chain" id="PRO_5017603437" description="Phosphate starvation-inducible protein PsiF" evidence="1">
    <location>
        <begin position="33"/>
        <end position="88"/>
    </location>
</feature>
<evidence type="ECO:0000256" key="1">
    <source>
        <dbReference type="SAM" id="SignalP"/>
    </source>
</evidence>
<dbReference type="RefSeq" id="WP_116009381.1">
    <property type="nucleotide sequence ID" value="NZ_QUOU01000001.1"/>
</dbReference>
<gene>
    <name evidence="2" type="ORF">DXX93_18410</name>
</gene>
<name>A0A3E0TV67_9GAMM</name>
<comment type="caution">
    <text evidence="2">The sequence shown here is derived from an EMBL/GenBank/DDBJ whole genome shotgun (WGS) entry which is preliminary data.</text>
</comment>
<protein>
    <recommendedName>
        <fullName evidence="4">Phosphate starvation-inducible protein PsiF</fullName>
    </recommendedName>
</protein>
<feature type="signal peptide" evidence="1">
    <location>
        <begin position="1"/>
        <end position="32"/>
    </location>
</feature>
<keyword evidence="1" id="KW-0732">Signal</keyword>